<evidence type="ECO:0000256" key="4">
    <source>
        <dbReference type="ARBA" id="ARBA00012438"/>
    </source>
</evidence>
<accession>A0ABW3BXZ8</accession>
<dbReference type="SMART" id="SM00028">
    <property type="entry name" value="TPR"/>
    <property type="match status" value="4"/>
</dbReference>
<keyword evidence="11" id="KW-0408">Iron</keyword>
<evidence type="ECO:0000256" key="7">
    <source>
        <dbReference type="ARBA" id="ARBA00022490"/>
    </source>
</evidence>
<dbReference type="EC" id="2.7.13.3" evidence="4"/>
<evidence type="ECO:0000256" key="1">
    <source>
        <dbReference type="ARBA" id="ARBA00000085"/>
    </source>
</evidence>
<evidence type="ECO:0000256" key="11">
    <source>
        <dbReference type="ARBA" id="ARBA00023004"/>
    </source>
</evidence>
<evidence type="ECO:0000256" key="6">
    <source>
        <dbReference type="ARBA" id="ARBA00022485"/>
    </source>
</evidence>
<dbReference type="Pfam" id="PF13424">
    <property type="entry name" value="TPR_12"/>
    <property type="match status" value="1"/>
</dbReference>
<evidence type="ECO:0000256" key="9">
    <source>
        <dbReference type="ARBA" id="ARBA00022723"/>
    </source>
</evidence>
<keyword evidence="13" id="KW-0411">Iron-sulfur</keyword>
<evidence type="ECO:0000256" key="8">
    <source>
        <dbReference type="ARBA" id="ARBA00022679"/>
    </source>
</evidence>
<dbReference type="InterPro" id="IPR011990">
    <property type="entry name" value="TPR-like_helical_dom_sf"/>
</dbReference>
<dbReference type="Gene3D" id="3.30.565.10">
    <property type="entry name" value="Histidine kinase-like ATPase, C-terminal domain"/>
    <property type="match status" value="1"/>
</dbReference>
<comment type="subcellular location">
    <subcellularLocation>
        <location evidence="3">Cytoplasm</location>
    </subcellularLocation>
</comment>
<dbReference type="Pfam" id="PF02518">
    <property type="entry name" value="HATPase_c"/>
    <property type="match status" value="1"/>
</dbReference>
<comment type="function">
    <text evidence="14">Member of the two-component regulatory system NreB/NreC involved in the control of dissimilatory nitrate/nitrite reduction in response to oxygen. NreB functions as a direct oxygen sensor histidine kinase which is autophosphorylated, in the absence of oxygen, probably at the conserved histidine residue, and transfers its phosphate group probably to a conserved aspartate residue of NreC. NreB/NreC activates the expression of the nitrate (narGHJI) and nitrite (nir) reductase operons, as well as the putative nitrate transporter gene narT.</text>
</comment>
<evidence type="ECO:0000256" key="2">
    <source>
        <dbReference type="ARBA" id="ARBA00001966"/>
    </source>
</evidence>
<keyword evidence="16" id="KW-0812">Transmembrane</keyword>
<keyword evidence="12" id="KW-0902">Two-component regulatory system</keyword>
<proteinExistence type="predicted"/>
<dbReference type="SUPFAM" id="SSF55874">
    <property type="entry name" value="ATPase domain of HSP90 chaperone/DNA topoisomerase II/histidine kinase"/>
    <property type="match status" value="1"/>
</dbReference>
<feature type="transmembrane region" description="Helical" evidence="16">
    <location>
        <begin position="392"/>
        <end position="411"/>
    </location>
</feature>
<keyword evidence="19" id="KW-1185">Reference proteome</keyword>
<keyword evidence="10" id="KW-0418">Kinase</keyword>
<dbReference type="RefSeq" id="WP_379944047.1">
    <property type="nucleotide sequence ID" value="NZ_JBHTIB010000028.1"/>
</dbReference>
<dbReference type="CDD" id="cd16917">
    <property type="entry name" value="HATPase_UhpB-NarQ-NarX-like"/>
    <property type="match status" value="1"/>
</dbReference>
<evidence type="ECO:0000256" key="13">
    <source>
        <dbReference type="ARBA" id="ARBA00023014"/>
    </source>
</evidence>
<dbReference type="PRINTS" id="PR00344">
    <property type="entry name" value="BCTRLSENSOR"/>
</dbReference>
<dbReference type="SUPFAM" id="SSF48452">
    <property type="entry name" value="TPR-like"/>
    <property type="match status" value="2"/>
</dbReference>
<feature type="domain" description="Histidine kinase" evidence="17">
    <location>
        <begin position="454"/>
        <end position="644"/>
    </location>
</feature>
<evidence type="ECO:0000256" key="15">
    <source>
        <dbReference type="ARBA" id="ARBA00030800"/>
    </source>
</evidence>
<sequence length="644" mass="73346">MKKVWLLLLFLGLGGITHGQNLMDKDSLLRLLPNAKKDTSTVLLYLNIGQQFEDSEPEIAKKYYRKARDLSKEINYPKGIIKYISNYTYVLNMQSLKDSSLILNLQAVALSKKINDSLNLANTLFNTGTSYSMLGDYENAISYYIQGKKIFAKIGNEETAYKADDLLQLLYYNMRQYKKGIEHGERAVKGFKKLNNLPWLISSLNNLGTNYCSLRQLDKAEALFKEALDLGIKINSKNAIAVQNLNLGDIYIQKGEYEKIKPFMEKALMLAKELELYETEVIALKGLAFYYLNEKNYPTAEKYAQEALVLANRYKLNVERVKIYTLLSNLSFAVQNTKEGNLYATKSTLLNDSILNESIQKNTLLLEKKYAFEEKNAKIKLQDLKLQRRNTLNYILIGSTIIALLVMFLLFKNYSHKQKMQQHRINELEKEKQLTATEAVLKGEERERIRLAKDLHDGLGGMLSGIKFSFQSMKQNLIMTPDNQQSFERSMDMLDSSIREMRRVAHNMMPESLVKFGLDTAIKDFCNEINTSGALNLKYQSIGINAVKIDQTTSITIYRVVQELINNIIKHAQANSAIVQVTLTDSVLTLTVEDDGKGFNPEKIKNSKGMGWENIKNRIDFLGGKVNIDSEEGKGTSVLIEINI</sequence>
<dbReference type="InterPro" id="IPR019734">
    <property type="entry name" value="TPR_rpt"/>
</dbReference>
<evidence type="ECO:0000256" key="14">
    <source>
        <dbReference type="ARBA" id="ARBA00024827"/>
    </source>
</evidence>
<dbReference type="Pfam" id="PF13181">
    <property type="entry name" value="TPR_8"/>
    <property type="match status" value="2"/>
</dbReference>
<dbReference type="Gene3D" id="1.20.5.1930">
    <property type="match status" value="1"/>
</dbReference>
<keyword evidence="7" id="KW-0963">Cytoplasm</keyword>
<evidence type="ECO:0000313" key="18">
    <source>
        <dbReference type="EMBL" id="MFD0837357.1"/>
    </source>
</evidence>
<keyword evidence="6" id="KW-0004">4Fe-4S</keyword>
<evidence type="ECO:0000256" key="3">
    <source>
        <dbReference type="ARBA" id="ARBA00004496"/>
    </source>
</evidence>
<dbReference type="Gene3D" id="1.25.40.10">
    <property type="entry name" value="Tetratricopeptide repeat domain"/>
    <property type="match status" value="1"/>
</dbReference>
<dbReference type="InterPro" id="IPR003594">
    <property type="entry name" value="HATPase_dom"/>
</dbReference>
<dbReference type="InterPro" id="IPR011712">
    <property type="entry name" value="Sig_transdc_His_kin_sub3_dim/P"/>
</dbReference>
<dbReference type="InterPro" id="IPR004358">
    <property type="entry name" value="Sig_transdc_His_kin-like_C"/>
</dbReference>
<name>A0ABW3BXZ8_9FLAO</name>
<keyword evidence="16" id="KW-0472">Membrane</keyword>
<gene>
    <name evidence="18" type="ORF">ACFQ0I_16380</name>
</gene>
<dbReference type="SMART" id="SM00387">
    <property type="entry name" value="HATPase_c"/>
    <property type="match status" value="1"/>
</dbReference>
<keyword evidence="9" id="KW-0479">Metal-binding</keyword>
<dbReference type="EMBL" id="JBHTIB010000028">
    <property type="protein sequence ID" value="MFD0837357.1"/>
    <property type="molecule type" value="Genomic_DNA"/>
</dbReference>
<keyword evidence="8" id="KW-0808">Transferase</keyword>
<dbReference type="InterPro" id="IPR005467">
    <property type="entry name" value="His_kinase_dom"/>
</dbReference>
<dbReference type="InterPro" id="IPR050482">
    <property type="entry name" value="Sensor_HK_TwoCompSys"/>
</dbReference>
<comment type="catalytic activity">
    <reaction evidence="1">
        <text>ATP + protein L-histidine = ADP + protein N-phospho-L-histidine.</text>
        <dbReference type="EC" id="2.7.13.3"/>
    </reaction>
</comment>
<dbReference type="PROSITE" id="PS50109">
    <property type="entry name" value="HIS_KIN"/>
    <property type="match status" value="1"/>
</dbReference>
<evidence type="ECO:0000259" key="17">
    <source>
        <dbReference type="PROSITE" id="PS50109"/>
    </source>
</evidence>
<comment type="caution">
    <text evidence="18">The sequence shown here is derived from an EMBL/GenBank/DDBJ whole genome shotgun (WGS) entry which is preliminary data.</text>
</comment>
<dbReference type="Pfam" id="PF07730">
    <property type="entry name" value="HisKA_3"/>
    <property type="match status" value="1"/>
</dbReference>
<comment type="cofactor">
    <cofactor evidence="2">
        <name>[4Fe-4S] cluster</name>
        <dbReference type="ChEBI" id="CHEBI:49883"/>
    </cofactor>
</comment>
<dbReference type="InterPro" id="IPR036890">
    <property type="entry name" value="HATPase_C_sf"/>
</dbReference>
<keyword evidence="16" id="KW-1133">Transmembrane helix</keyword>
<dbReference type="Proteomes" id="UP001597011">
    <property type="component" value="Unassembled WGS sequence"/>
</dbReference>
<protein>
    <recommendedName>
        <fullName evidence="5">Oxygen sensor histidine kinase NreB</fullName>
        <ecNumber evidence="4">2.7.13.3</ecNumber>
    </recommendedName>
    <alternativeName>
        <fullName evidence="15">Nitrogen regulation protein B</fullName>
    </alternativeName>
</protein>
<evidence type="ECO:0000256" key="16">
    <source>
        <dbReference type="SAM" id="Phobius"/>
    </source>
</evidence>
<evidence type="ECO:0000256" key="12">
    <source>
        <dbReference type="ARBA" id="ARBA00023012"/>
    </source>
</evidence>
<evidence type="ECO:0000313" key="19">
    <source>
        <dbReference type="Proteomes" id="UP001597011"/>
    </source>
</evidence>
<dbReference type="PANTHER" id="PTHR24421">
    <property type="entry name" value="NITRATE/NITRITE SENSOR PROTEIN NARX-RELATED"/>
    <property type="match status" value="1"/>
</dbReference>
<evidence type="ECO:0000256" key="5">
    <source>
        <dbReference type="ARBA" id="ARBA00017322"/>
    </source>
</evidence>
<organism evidence="18 19">
    <name type="scientific">Mariniflexile aquimaris</name>
    <dbReference type="NCBI Taxonomy" id="881009"/>
    <lineage>
        <taxon>Bacteria</taxon>
        <taxon>Pseudomonadati</taxon>
        <taxon>Bacteroidota</taxon>
        <taxon>Flavobacteriia</taxon>
        <taxon>Flavobacteriales</taxon>
        <taxon>Flavobacteriaceae</taxon>
        <taxon>Mariniflexile</taxon>
    </lineage>
</organism>
<reference evidence="19" key="1">
    <citation type="journal article" date="2019" name="Int. J. Syst. Evol. Microbiol.">
        <title>The Global Catalogue of Microorganisms (GCM) 10K type strain sequencing project: providing services to taxonomists for standard genome sequencing and annotation.</title>
        <authorList>
            <consortium name="The Broad Institute Genomics Platform"/>
            <consortium name="The Broad Institute Genome Sequencing Center for Infectious Disease"/>
            <person name="Wu L."/>
            <person name="Ma J."/>
        </authorList>
    </citation>
    <scope>NUCLEOTIDE SEQUENCE [LARGE SCALE GENOMIC DNA]</scope>
    <source>
        <strain evidence="19">CCUG 60529</strain>
    </source>
</reference>
<evidence type="ECO:0000256" key="10">
    <source>
        <dbReference type="ARBA" id="ARBA00022777"/>
    </source>
</evidence>